<accession>U4LNR5</accession>
<keyword evidence="6" id="KW-1185">Reference proteome</keyword>
<dbReference type="AlphaFoldDB" id="U4LNR5"/>
<dbReference type="PANTHER" id="PTHR24124">
    <property type="entry name" value="ANKYRIN REPEAT FAMILY A"/>
    <property type="match status" value="1"/>
</dbReference>
<protein>
    <submittedName>
        <fullName evidence="5">Similar to Putative ankyrin repeat protein RF_0381 acc. no. Q4UMH6</fullName>
    </submittedName>
</protein>
<evidence type="ECO:0000313" key="6">
    <source>
        <dbReference type="Proteomes" id="UP000018144"/>
    </source>
</evidence>
<dbReference type="GO" id="GO:0005634">
    <property type="term" value="C:nucleus"/>
    <property type="evidence" value="ECO:0007669"/>
    <property type="project" value="TreeGrafter"/>
</dbReference>
<dbReference type="InterPro" id="IPR002110">
    <property type="entry name" value="Ankyrin_rpt"/>
</dbReference>
<feature type="chain" id="PRO_5012881344" evidence="4">
    <location>
        <begin position="16"/>
        <end position="384"/>
    </location>
</feature>
<sequence length="384" mass="43954">MALFLHILITYPVWITVSILKRRPELLHEDICGFGPPLRIAITICPVKGLAKEIIGLGANMYQRVHGLQPSFLGGLNRDDILQQVNWSPPVLKVELVVRTIFHEFAQWGNFGTSDLDLYHHFLQKWANINLEDDEGATLLHYAASGDNLPVFMALIQDGANLNCKTKRGTTVFYAAYQNSSLRVLAYLLKTSAVLIPSDISCSQLINSVSRAPNRKYLHGSTREDAKTSILRILPDKKYDITTRYYQPDIDIPSHWEKASRTRNKTEHFSSTGTGRYIAIPFQGIVLKRVEFKIRSCVFSRELGIHAWDQWNPRMYLYSWFEAATLRASIPKNTILGSDTKTKYALAVSHKYIQSNHDKTHVESHILISWDIWQPIPHIKQWLE</sequence>
<dbReference type="PANTHER" id="PTHR24124:SF14">
    <property type="entry name" value="CHROMOSOME UNDETERMINED SCAFFOLD_25, WHOLE GENOME SHOTGUN SEQUENCE"/>
    <property type="match status" value="1"/>
</dbReference>
<proteinExistence type="predicted"/>
<feature type="repeat" description="ANK" evidence="3">
    <location>
        <begin position="135"/>
        <end position="167"/>
    </location>
</feature>
<dbReference type="SMART" id="SM00248">
    <property type="entry name" value="ANK"/>
    <property type="match status" value="2"/>
</dbReference>
<organism evidence="5 6">
    <name type="scientific">Pyronema omphalodes (strain CBS 100304)</name>
    <name type="common">Pyronema confluens</name>
    <dbReference type="NCBI Taxonomy" id="1076935"/>
    <lineage>
        <taxon>Eukaryota</taxon>
        <taxon>Fungi</taxon>
        <taxon>Dikarya</taxon>
        <taxon>Ascomycota</taxon>
        <taxon>Pezizomycotina</taxon>
        <taxon>Pezizomycetes</taxon>
        <taxon>Pezizales</taxon>
        <taxon>Pyronemataceae</taxon>
        <taxon>Pyronema</taxon>
    </lineage>
</organism>
<dbReference type="SUPFAM" id="SSF48403">
    <property type="entry name" value="Ankyrin repeat"/>
    <property type="match status" value="1"/>
</dbReference>
<feature type="signal peptide" evidence="4">
    <location>
        <begin position="1"/>
        <end position="15"/>
    </location>
</feature>
<dbReference type="EMBL" id="HF936042">
    <property type="protein sequence ID" value="CCX33227.1"/>
    <property type="molecule type" value="Genomic_DNA"/>
</dbReference>
<dbReference type="STRING" id="1076935.U4LNR5"/>
<evidence type="ECO:0000256" key="2">
    <source>
        <dbReference type="ARBA" id="ARBA00023043"/>
    </source>
</evidence>
<evidence type="ECO:0000256" key="4">
    <source>
        <dbReference type="SAM" id="SignalP"/>
    </source>
</evidence>
<evidence type="ECO:0000313" key="5">
    <source>
        <dbReference type="EMBL" id="CCX33227.1"/>
    </source>
</evidence>
<name>U4LNR5_PYROM</name>
<dbReference type="PROSITE" id="PS50297">
    <property type="entry name" value="ANK_REP_REGION"/>
    <property type="match status" value="1"/>
</dbReference>
<evidence type="ECO:0000256" key="3">
    <source>
        <dbReference type="PROSITE-ProRule" id="PRU00023"/>
    </source>
</evidence>
<dbReference type="Gene3D" id="1.25.40.20">
    <property type="entry name" value="Ankyrin repeat-containing domain"/>
    <property type="match status" value="1"/>
</dbReference>
<keyword evidence="1" id="KW-0677">Repeat</keyword>
<keyword evidence="4" id="KW-0732">Signal</keyword>
<dbReference type="GO" id="GO:0010468">
    <property type="term" value="P:regulation of gene expression"/>
    <property type="evidence" value="ECO:0007669"/>
    <property type="project" value="TreeGrafter"/>
</dbReference>
<evidence type="ECO:0000256" key="1">
    <source>
        <dbReference type="ARBA" id="ARBA00022737"/>
    </source>
</evidence>
<dbReference type="Pfam" id="PF12796">
    <property type="entry name" value="Ank_2"/>
    <property type="match status" value="1"/>
</dbReference>
<reference evidence="5 6" key="1">
    <citation type="journal article" date="2013" name="PLoS Genet.">
        <title>The genome and development-dependent transcriptomes of Pyronema confluens: a window into fungal evolution.</title>
        <authorList>
            <person name="Traeger S."/>
            <person name="Altegoer F."/>
            <person name="Freitag M."/>
            <person name="Gabaldon T."/>
            <person name="Kempken F."/>
            <person name="Kumar A."/>
            <person name="Marcet-Houben M."/>
            <person name="Poggeler S."/>
            <person name="Stajich J.E."/>
            <person name="Nowrousian M."/>
        </authorList>
    </citation>
    <scope>NUCLEOTIDE SEQUENCE [LARGE SCALE GENOMIC DNA]</scope>
    <source>
        <strain evidence="6">CBS 100304</strain>
        <tissue evidence="5">Vegetative mycelium</tissue>
    </source>
</reference>
<dbReference type="PROSITE" id="PS50088">
    <property type="entry name" value="ANK_REPEAT"/>
    <property type="match status" value="1"/>
</dbReference>
<keyword evidence="2 3" id="KW-0040">ANK repeat</keyword>
<dbReference type="InterPro" id="IPR036770">
    <property type="entry name" value="Ankyrin_rpt-contain_sf"/>
</dbReference>
<dbReference type="Proteomes" id="UP000018144">
    <property type="component" value="Unassembled WGS sequence"/>
</dbReference>
<dbReference type="OrthoDB" id="341259at2759"/>
<gene>
    <name evidence="5" type="ORF">PCON_14267</name>
</gene>